<dbReference type="Proteomes" id="UP001419268">
    <property type="component" value="Unassembled WGS sequence"/>
</dbReference>
<protein>
    <submittedName>
        <fullName evidence="2">Uncharacterized protein</fullName>
    </submittedName>
</protein>
<organism evidence="2 3">
    <name type="scientific">Stephania cephalantha</name>
    <dbReference type="NCBI Taxonomy" id="152367"/>
    <lineage>
        <taxon>Eukaryota</taxon>
        <taxon>Viridiplantae</taxon>
        <taxon>Streptophyta</taxon>
        <taxon>Embryophyta</taxon>
        <taxon>Tracheophyta</taxon>
        <taxon>Spermatophyta</taxon>
        <taxon>Magnoliopsida</taxon>
        <taxon>Ranunculales</taxon>
        <taxon>Menispermaceae</taxon>
        <taxon>Menispermoideae</taxon>
        <taxon>Cissampelideae</taxon>
        <taxon>Stephania</taxon>
    </lineage>
</organism>
<evidence type="ECO:0000313" key="3">
    <source>
        <dbReference type="Proteomes" id="UP001419268"/>
    </source>
</evidence>
<comment type="caution">
    <text evidence="2">The sequence shown here is derived from an EMBL/GenBank/DDBJ whole genome shotgun (WGS) entry which is preliminary data.</text>
</comment>
<evidence type="ECO:0000256" key="1">
    <source>
        <dbReference type="SAM" id="Phobius"/>
    </source>
</evidence>
<dbReference type="EMBL" id="JBBNAG010000003">
    <property type="protein sequence ID" value="KAK9149387.1"/>
    <property type="molecule type" value="Genomic_DNA"/>
</dbReference>
<proteinExistence type="predicted"/>
<feature type="transmembrane region" description="Helical" evidence="1">
    <location>
        <begin position="40"/>
        <end position="61"/>
    </location>
</feature>
<keyword evidence="1" id="KW-0472">Membrane</keyword>
<accession>A0AAP0KDT8</accession>
<dbReference type="AlphaFoldDB" id="A0AAP0KDT8"/>
<evidence type="ECO:0000313" key="2">
    <source>
        <dbReference type="EMBL" id="KAK9149387.1"/>
    </source>
</evidence>
<name>A0AAP0KDT8_9MAGN</name>
<keyword evidence="3" id="KW-1185">Reference proteome</keyword>
<gene>
    <name evidence="2" type="ORF">Scep_008144</name>
</gene>
<sequence length="76" mass="9037">MELSQEKLCPRRQLSWDLFARYEDAFNRFADEIGCFGWAYQWWGGSVLQYSFLFLFILLHGRGNSGEGRKKVQRLL</sequence>
<keyword evidence="1" id="KW-1133">Transmembrane helix</keyword>
<keyword evidence="1" id="KW-0812">Transmembrane</keyword>
<reference evidence="2 3" key="1">
    <citation type="submission" date="2024-01" db="EMBL/GenBank/DDBJ databases">
        <title>Genome assemblies of Stephania.</title>
        <authorList>
            <person name="Yang L."/>
        </authorList>
    </citation>
    <scope>NUCLEOTIDE SEQUENCE [LARGE SCALE GENOMIC DNA]</scope>
    <source>
        <strain evidence="2">JXDWG</strain>
        <tissue evidence="2">Leaf</tissue>
    </source>
</reference>